<reference evidence="6 7" key="1">
    <citation type="submission" date="2019-02" db="EMBL/GenBank/DDBJ databases">
        <title>Deep-cultivation of Planctomycetes and their phenomic and genomic characterization uncovers novel biology.</title>
        <authorList>
            <person name="Wiegand S."/>
            <person name="Jogler M."/>
            <person name="Boedeker C."/>
            <person name="Pinto D."/>
            <person name="Vollmers J."/>
            <person name="Rivas-Marin E."/>
            <person name="Kohn T."/>
            <person name="Peeters S.H."/>
            <person name="Heuer A."/>
            <person name="Rast P."/>
            <person name="Oberbeckmann S."/>
            <person name="Bunk B."/>
            <person name="Jeske O."/>
            <person name="Meyerdierks A."/>
            <person name="Storesund J.E."/>
            <person name="Kallscheuer N."/>
            <person name="Luecker S."/>
            <person name="Lage O.M."/>
            <person name="Pohl T."/>
            <person name="Merkel B.J."/>
            <person name="Hornburger P."/>
            <person name="Mueller R.-W."/>
            <person name="Bruemmer F."/>
            <person name="Labrenz M."/>
            <person name="Spormann A.M."/>
            <person name="Op den Camp H."/>
            <person name="Overmann J."/>
            <person name="Amann R."/>
            <person name="Jetten M.S.M."/>
            <person name="Mascher T."/>
            <person name="Medema M.H."/>
            <person name="Devos D.P."/>
            <person name="Kaster A.-K."/>
            <person name="Ovreas L."/>
            <person name="Rohde M."/>
            <person name="Galperin M.Y."/>
            <person name="Jogler C."/>
        </authorList>
    </citation>
    <scope>NUCLEOTIDE SEQUENCE [LARGE SCALE GENOMIC DNA]</scope>
    <source>
        <strain evidence="6 7">Pan216</strain>
    </source>
</reference>
<protein>
    <submittedName>
        <fullName evidence="6">DoxX</fullName>
    </submittedName>
</protein>
<dbReference type="GO" id="GO:0016020">
    <property type="term" value="C:membrane"/>
    <property type="evidence" value="ECO:0007669"/>
    <property type="project" value="UniProtKB-SubCell"/>
</dbReference>
<accession>A0A518B558</accession>
<dbReference type="EMBL" id="CP036279">
    <property type="protein sequence ID" value="QDU62109.1"/>
    <property type="molecule type" value="Genomic_DNA"/>
</dbReference>
<comment type="subcellular location">
    <subcellularLocation>
        <location evidence="1">Membrane</location>
        <topology evidence="1">Multi-pass membrane protein</topology>
    </subcellularLocation>
</comment>
<proteinExistence type="predicted"/>
<evidence type="ECO:0000313" key="7">
    <source>
        <dbReference type="Proteomes" id="UP000317093"/>
    </source>
</evidence>
<dbReference type="AlphaFoldDB" id="A0A518B558"/>
<feature type="transmembrane region" description="Helical" evidence="5">
    <location>
        <begin position="52"/>
        <end position="73"/>
    </location>
</feature>
<evidence type="ECO:0000256" key="4">
    <source>
        <dbReference type="ARBA" id="ARBA00023136"/>
    </source>
</evidence>
<gene>
    <name evidence="6" type="ORF">Pan216_29750</name>
</gene>
<evidence type="ECO:0000256" key="5">
    <source>
        <dbReference type="SAM" id="Phobius"/>
    </source>
</evidence>
<dbReference type="KEGG" id="knv:Pan216_29750"/>
<keyword evidence="2 5" id="KW-0812">Transmembrane</keyword>
<dbReference type="RefSeq" id="WP_419192512.1">
    <property type="nucleotide sequence ID" value="NZ_CP036279.1"/>
</dbReference>
<evidence type="ECO:0000256" key="1">
    <source>
        <dbReference type="ARBA" id="ARBA00004141"/>
    </source>
</evidence>
<sequence>MNAGFLPRWQSKWMLVPRLVAALPLLILGAKHFVDPDHFENILVASRLPMVNVTLLAAPTTECAAGLLLFIGLMGRVGGLLGVATMAPAIYSTVIINGMDNEAAQNLGLSEVPFVPPLPVPVIVLLCSLLVMIVGPGGCSVDGAMRKVPAPLASEPGEGPPKKPLTD</sequence>
<dbReference type="InterPro" id="IPR032808">
    <property type="entry name" value="DoxX"/>
</dbReference>
<dbReference type="Pfam" id="PF07681">
    <property type="entry name" value="DoxX"/>
    <property type="match status" value="1"/>
</dbReference>
<organism evidence="6 7">
    <name type="scientific">Kolteria novifilia</name>
    <dbReference type="NCBI Taxonomy" id="2527975"/>
    <lineage>
        <taxon>Bacteria</taxon>
        <taxon>Pseudomonadati</taxon>
        <taxon>Planctomycetota</taxon>
        <taxon>Planctomycetia</taxon>
        <taxon>Kolteriales</taxon>
        <taxon>Kolteriaceae</taxon>
        <taxon>Kolteria</taxon>
    </lineage>
</organism>
<feature type="transmembrane region" description="Helical" evidence="5">
    <location>
        <begin position="118"/>
        <end position="139"/>
    </location>
</feature>
<keyword evidence="7" id="KW-1185">Reference proteome</keyword>
<feature type="transmembrane region" description="Helical" evidence="5">
    <location>
        <begin position="80"/>
        <end position="98"/>
    </location>
</feature>
<keyword evidence="3 5" id="KW-1133">Transmembrane helix</keyword>
<evidence type="ECO:0000256" key="2">
    <source>
        <dbReference type="ARBA" id="ARBA00022692"/>
    </source>
</evidence>
<evidence type="ECO:0000313" key="6">
    <source>
        <dbReference type="EMBL" id="QDU62109.1"/>
    </source>
</evidence>
<keyword evidence="4 5" id="KW-0472">Membrane</keyword>
<evidence type="ECO:0000256" key="3">
    <source>
        <dbReference type="ARBA" id="ARBA00022989"/>
    </source>
</evidence>
<name>A0A518B558_9BACT</name>
<dbReference type="Proteomes" id="UP000317093">
    <property type="component" value="Chromosome"/>
</dbReference>